<evidence type="ECO:0000256" key="1">
    <source>
        <dbReference type="ARBA" id="ARBA00009437"/>
    </source>
</evidence>
<dbReference type="EMBL" id="BMHV01000004">
    <property type="protein sequence ID" value="GGF56078.1"/>
    <property type="molecule type" value="Genomic_DNA"/>
</dbReference>
<protein>
    <submittedName>
        <fullName evidence="6">LysR family transcriptional regulator</fullName>
    </submittedName>
</protein>
<evidence type="ECO:0000256" key="3">
    <source>
        <dbReference type="ARBA" id="ARBA00023125"/>
    </source>
</evidence>
<evidence type="ECO:0000313" key="7">
    <source>
        <dbReference type="Proteomes" id="UP000632498"/>
    </source>
</evidence>
<proteinExistence type="inferred from homology"/>
<dbReference type="Pfam" id="PF03466">
    <property type="entry name" value="LysR_substrate"/>
    <property type="match status" value="1"/>
</dbReference>
<dbReference type="Pfam" id="PF00126">
    <property type="entry name" value="HTH_1"/>
    <property type="match status" value="1"/>
</dbReference>
<dbReference type="CDD" id="cd08411">
    <property type="entry name" value="PBP2_OxyR"/>
    <property type="match status" value="1"/>
</dbReference>
<dbReference type="InterPro" id="IPR036388">
    <property type="entry name" value="WH-like_DNA-bd_sf"/>
</dbReference>
<dbReference type="GO" id="GO:0003700">
    <property type="term" value="F:DNA-binding transcription factor activity"/>
    <property type="evidence" value="ECO:0007669"/>
    <property type="project" value="InterPro"/>
</dbReference>
<dbReference type="FunFam" id="1.10.10.10:FF:000001">
    <property type="entry name" value="LysR family transcriptional regulator"/>
    <property type="match status" value="1"/>
</dbReference>
<dbReference type="InterPro" id="IPR036390">
    <property type="entry name" value="WH_DNA-bd_sf"/>
</dbReference>
<comment type="similarity">
    <text evidence="1">Belongs to the LysR transcriptional regulatory family.</text>
</comment>
<dbReference type="SUPFAM" id="SSF46785">
    <property type="entry name" value="Winged helix' DNA-binding domain"/>
    <property type="match status" value="1"/>
</dbReference>
<sequence length="298" mass="33374">MNAIYTLKHLKYFIALAELKHFGHAAQACFVTQPTLSAAIKELEDILGLQLFERTRRSVLLTPQAHDILERAKEIVLQADALMELAHTKGKPLQGELRVGVIPTIAPYLLPNLMTKVRSAYPDLILYLKEDQTERLLNALHDGQLDLLILALPYEHDGIDSQIFMQDPFYCALAPDHRLAKKKTIHNQDLFEENLLLLEEGHCLRDHALAACSWPKNKNANEFAATSLSTIVQMVANGLGLTLLPEMAVRAGITQGTGLKTIALDQDAPPRDIGLVWRKTSGRRDEFRMLADFLKEAL</sequence>
<feature type="domain" description="HTH lysR-type" evidence="5">
    <location>
        <begin position="5"/>
        <end position="62"/>
    </location>
</feature>
<dbReference type="AlphaFoldDB" id="A0A917BTT8"/>
<evidence type="ECO:0000256" key="4">
    <source>
        <dbReference type="ARBA" id="ARBA00023163"/>
    </source>
</evidence>
<dbReference type="PRINTS" id="PR00039">
    <property type="entry name" value="HTHLYSR"/>
</dbReference>
<dbReference type="PROSITE" id="PS50931">
    <property type="entry name" value="HTH_LYSR"/>
    <property type="match status" value="1"/>
</dbReference>
<dbReference type="PANTHER" id="PTHR30346:SF10">
    <property type="entry name" value="TRANSCRIPTIONAL REGULATOR OF OXIDATIVE STRESS OXYR"/>
    <property type="match status" value="1"/>
</dbReference>
<keyword evidence="3" id="KW-0238">DNA-binding</keyword>
<dbReference type="RefSeq" id="WP_188661643.1">
    <property type="nucleotide sequence ID" value="NZ_BMHV01000004.1"/>
</dbReference>
<keyword evidence="7" id="KW-1185">Reference proteome</keyword>
<evidence type="ECO:0000313" key="6">
    <source>
        <dbReference type="EMBL" id="GGF56078.1"/>
    </source>
</evidence>
<reference evidence="6" key="2">
    <citation type="submission" date="2020-09" db="EMBL/GenBank/DDBJ databases">
        <authorList>
            <person name="Sun Q."/>
            <person name="Zhou Y."/>
        </authorList>
    </citation>
    <scope>NUCLEOTIDE SEQUENCE</scope>
    <source>
        <strain evidence="6">CGMCC 1.15254</strain>
    </source>
</reference>
<accession>A0A917BTT8</accession>
<dbReference type="GO" id="GO:0032993">
    <property type="term" value="C:protein-DNA complex"/>
    <property type="evidence" value="ECO:0007669"/>
    <property type="project" value="TreeGrafter"/>
</dbReference>
<dbReference type="InterPro" id="IPR005119">
    <property type="entry name" value="LysR_subst-bd"/>
</dbReference>
<dbReference type="InterPro" id="IPR000847">
    <property type="entry name" value="LysR_HTH_N"/>
</dbReference>
<organism evidence="6 7">
    <name type="scientific">Terasakiella brassicae</name>
    <dbReference type="NCBI Taxonomy" id="1634917"/>
    <lineage>
        <taxon>Bacteria</taxon>
        <taxon>Pseudomonadati</taxon>
        <taxon>Pseudomonadota</taxon>
        <taxon>Alphaproteobacteria</taxon>
        <taxon>Rhodospirillales</taxon>
        <taxon>Terasakiellaceae</taxon>
        <taxon>Terasakiella</taxon>
    </lineage>
</organism>
<dbReference type="Gene3D" id="3.40.190.10">
    <property type="entry name" value="Periplasmic binding protein-like II"/>
    <property type="match status" value="2"/>
</dbReference>
<evidence type="ECO:0000259" key="5">
    <source>
        <dbReference type="PROSITE" id="PS50931"/>
    </source>
</evidence>
<reference evidence="6" key="1">
    <citation type="journal article" date="2014" name="Int. J. Syst. Evol. Microbiol.">
        <title>Complete genome sequence of Corynebacterium casei LMG S-19264T (=DSM 44701T), isolated from a smear-ripened cheese.</title>
        <authorList>
            <consortium name="US DOE Joint Genome Institute (JGI-PGF)"/>
            <person name="Walter F."/>
            <person name="Albersmeier A."/>
            <person name="Kalinowski J."/>
            <person name="Ruckert C."/>
        </authorList>
    </citation>
    <scope>NUCLEOTIDE SEQUENCE</scope>
    <source>
        <strain evidence="6">CGMCC 1.15254</strain>
    </source>
</reference>
<comment type="caution">
    <text evidence="6">The sequence shown here is derived from an EMBL/GenBank/DDBJ whole genome shotgun (WGS) entry which is preliminary data.</text>
</comment>
<dbReference type="Proteomes" id="UP000632498">
    <property type="component" value="Unassembled WGS sequence"/>
</dbReference>
<keyword evidence="4" id="KW-0804">Transcription</keyword>
<dbReference type="Gene3D" id="1.10.10.10">
    <property type="entry name" value="Winged helix-like DNA-binding domain superfamily/Winged helix DNA-binding domain"/>
    <property type="match status" value="1"/>
</dbReference>
<keyword evidence="2" id="KW-0805">Transcription regulation</keyword>
<evidence type="ECO:0000256" key="2">
    <source>
        <dbReference type="ARBA" id="ARBA00023015"/>
    </source>
</evidence>
<dbReference type="GO" id="GO:0003677">
    <property type="term" value="F:DNA binding"/>
    <property type="evidence" value="ECO:0007669"/>
    <property type="project" value="UniProtKB-KW"/>
</dbReference>
<dbReference type="PANTHER" id="PTHR30346">
    <property type="entry name" value="TRANSCRIPTIONAL DUAL REGULATOR HCAR-RELATED"/>
    <property type="match status" value="1"/>
</dbReference>
<dbReference type="SUPFAM" id="SSF53850">
    <property type="entry name" value="Periplasmic binding protein-like II"/>
    <property type="match status" value="1"/>
</dbReference>
<gene>
    <name evidence="6" type="ORF">GCM10011332_06920</name>
</gene>
<name>A0A917BTT8_9PROT</name>